<dbReference type="PANTHER" id="PTHR21294">
    <property type="entry name" value="ELECTRON TRANSFER FLAVOPROTEIN BETA-SUBUNIT"/>
    <property type="match status" value="1"/>
</dbReference>
<reference evidence="2 3" key="1">
    <citation type="submission" date="2020-02" db="EMBL/GenBank/DDBJ databases">
        <title>Comparative genome analysis reveals the metabolism and evolution of the thermophilic archaeal genus Metallosphaera.</title>
        <authorList>
            <person name="Jiang C."/>
        </authorList>
    </citation>
    <scope>NUCLEOTIDE SEQUENCE [LARGE SCALE GENOMIC DNA]</scope>
    <source>
        <strain evidence="2 3">Ric-A</strain>
    </source>
</reference>
<dbReference type="InterPro" id="IPR014729">
    <property type="entry name" value="Rossmann-like_a/b/a_fold"/>
</dbReference>
<dbReference type="InterPro" id="IPR012255">
    <property type="entry name" value="ETF_b"/>
</dbReference>
<dbReference type="Gene3D" id="3.40.50.620">
    <property type="entry name" value="HUPs"/>
    <property type="match status" value="1"/>
</dbReference>
<dbReference type="PIRSF" id="PIRSF000090">
    <property type="entry name" value="Beta-ETF"/>
    <property type="match status" value="1"/>
</dbReference>
<dbReference type="GO" id="GO:0009055">
    <property type="term" value="F:electron transfer activity"/>
    <property type="evidence" value="ECO:0007669"/>
    <property type="project" value="InterPro"/>
</dbReference>
<evidence type="ECO:0000313" key="3">
    <source>
        <dbReference type="Proteomes" id="UP000509301"/>
    </source>
</evidence>
<dbReference type="SMART" id="SM00893">
    <property type="entry name" value="ETF"/>
    <property type="match status" value="1"/>
</dbReference>
<evidence type="ECO:0000313" key="2">
    <source>
        <dbReference type="EMBL" id="QKR00265.1"/>
    </source>
</evidence>
<gene>
    <name evidence="2" type="ORF">GWK48_07645</name>
</gene>
<dbReference type="GeneID" id="55641812"/>
<sequence>MSVVSCFKIVPDDTLIRPVGGKLETNVQVKISTYDKNAIEEAVRIKEKTGWKAIGITVGNTDRKSVREALSMGLDEVISVSSPYLDVPGTAMAVAEAIKGLSPKIVLTAETTTDSSTSAFPPYLSQVLGYTLVSFARSIAVQGDKVKVERSVGDIEVIEAPLPAVISVTGEINTPRTPSVRQIMESSKKPVKQVEFSQVPLTELVEVKPFVVNRKRVIIEKPMEEAVEQLLSYLKGEGIL</sequence>
<dbReference type="InterPro" id="IPR033948">
    <property type="entry name" value="ETF_beta_N"/>
</dbReference>
<protein>
    <submittedName>
        <fullName evidence="2">Electron transfer flavoprotein subunit beta/FixA family protein</fullName>
    </submittedName>
</protein>
<dbReference type="InterPro" id="IPR014730">
    <property type="entry name" value="ETF_a/b_N"/>
</dbReference>
<dbReference type="EMBL" id="CP049074">
    <property type="protein sequence ID" value="QKR00265.1"/>
    <property type="molecule type" value="Genomic_DNA"/>
</dbReference>
<dbReference type="RefSeq" id="WP_174631079.1">
    <property type="nucleotide sequence ID" value="NZ_CP049074.1"/>
</dbReference>
<accession>A0A6N0NVM4</accession>
<dbReference type="KEGG" id="mten:GWK48_07645"/>
<organism evidence="2 3">
    <name type="scientific">Metallosphaera tengchongensis</name>
    <dbReference type="NCBI Taxonomy" id="1532350"/>
    <lineage>
        <taxon>Archaea</taxon>
        <taxon>Thermoproteota</taxon>
        <taxon>Thermoprotei</taxon>
        <taxon>Sulfolobales</taxon>
        <taxon>Sulfolobaceae</taxon>
        <taxon>Metallosphaera</taxon>
    </lineage>
</organism>
<name>A0A6N0NVM4_9CREN</name>
<dbReference type="Pfam" id="PF01012">
    <property type="entry name" value="ETF"/>
    <property type="match status" value="1"/>
</dbReference>
<dbReference type="CDD" id="cd01714">
    <property type="entry name" value="ETF_beta"/>
    <property type="match status" value="1"/>
</dbReference>
<evidence type="ECO:0000259" key="1">
    <source>
        <dbReference type="SMART" id="SM00893"/>
    </source>
</evidence>
<keyword evidence="3" id="KW-1185">Reference proteome</keyword>
<dbReference type="OrthoDB" id="6635at2157"/>
<feature type="domain" description="Electron transfer flavoprotein alpha/beta-subunit N-terminal" evidence="1">
    <location>
        <begin position="19"/>
        <end position="203"/>
    </location>
</feature>
<dbReference type="Proteomes" id="UP000509301">
    <property type="component" value="Chromosome"/>
</dbReference>
<proteinExistence type="predicted"/>
<dbReference type="SUPFAM" id="SSF52402">
    <property type="entry name" value="Adenine nucleotide alpha hydrolases-like"/>
    <property type="match status" value="1"/>
</dbReference>
<dbReference type="AlphaFoldDB" id="A0A6N0NVM4"/>
<dbReference type="PANTHER" id="PTHR21294:SF20">
    <property type="entry name" value="ELECTRON TRANSFER FLAVOPROTEIN, SUBUNIT BETA (ETFB)"/>
    <property type="match status" value="1"/>
</dbReference>